<dbReference type="PROSITE" id="PS50164">
    <property type="entry name" value="GIY_YIG"/>
    <property type="match status" value="1"/>
</dbReference>
<comment type="similarity">
    <text evidence="1">Belongs to the UPF0213 family.</text>
</comment>
<reference evidence="3 4" key="1">
    <citation type="journal article" date="2016" name="Nat. Commun.">
        <title>Thousands of microbial genomes shed light on interconnected biogeochemical processes in an aquifer system.</title>
        <authorList>
            <person name="Anantharaman K."/>
            <person name="Brown C.T."/>
            <person name="Hug L.A."/>
            <person name="Sharon I."/>
            <person name="Castelle C.J."/>
            <person name="Probst A.J."/>
            <person name="Thomas B.C."/>
            <person name="Singh A."/>
            <person name="Wilkins M.J."/>
            <person name="Karaoz U."/>
            <person name="Brodie E.L."/>
            <person name="Williams K.H."/>
            <person name="Hubbard S.S."/>
            <person name="Banfield J.F."/>
        </authorList>
    </citation>
    <scope>NUCLEOTIDE SEQUENCE [LARGE SCALE GENOMIC DNA]</scope>
</reference>
<dbReference type="AlphaFoldDB" id="A0A1F7VGB3"/>
<dbReference type="Gene3D" id="3.40.1440.10">
    <property type="entry name" value="GIY-YIG endonuclease"/>
    <property type="match status" value="1"/>
</dbReference>
<dbReference type="InterPro" id="IPR050190">
    <property type="entry name" value="UPF0213_domain"/>
</dbReference>
<protein>
    <recommendedName>
        <fullName evidence="2">GIY-YIG domain-containing protein</fullName>
    </recommendedName>
</protein>
<proteinExistence type="inferred from homology"/>
<dbReference type="InterPro" id="IPR035901">
    <property type="entry name" value="GIY-YIG_endonuc_sf"/>
</dbReference>
<comment type="caution">
    <text evidence="3">The sequence shown here is derived from an EMBL/GenBank/DDBJ whole genome shotgun (WGS) entry which is preliminary data.</text>
</comment>
<evidence type="ECO:0000259" key="2">
    <source>
        <dbReference type="PROSITE" id="PS50164"/>
    </source>
</evidence>
<dbReference type="PANTHER" id="PTHR34477">
    <property type="entry name" value="UPF0213 PROTEIN YHBQ"/>
    <property type="match status" value="1"/>
</dbReference>
<dbReference type="Proteomes" id="UP000177574">
    <property type="component" value="Unassembled WGS sequence"/>
</dbReference>
<sequence>MHYAYVLENTEDRSWYIGYTGNLKTRLSDHNSGKGGQFTRRKASWKLIYYEAYIEKADALGREKFLKGGSGRKYLKKQLKHYLSS</sequence>
<evidence type="ECO:0000256" key="1">
    <source>
        <dbReference type="ARBA" id="ARBA00007435"/>
    </source>
</evidence>
<evidence type="ECO:0000313" key="3">
    <source>
        <dbReference type="EMBL" id="OGL89034.1"/>
    </source>
</evidence>
<dbReference type="EMBL" id="MGET01000053">
    <property type="protein sequence ID" value="OGL89034.1"/>
    <property type="molecule type" value="Genomic_DNA"/>
</dbReference>
<dbReference type="SUPFAM" id="SSF82771">
    <property type="entry name" value="GIY-YIG endonuclease"/>
    <property type="match status" value="1"/>
</dbReference>
<organism evidence="3 4">
    <name type="scientific">Candidatus Uhrbacteria bacterium RIFCSPLOWO2_02_FULL_53_10</name>
    <dbReference type="NCBI Taxonomy" id="1802411"/>
    <lineage>
        <taxon>Bacteria</taxon>
        <taxon>Candidatus Uhriibacteriota</taxon>
    </lineage>
</organism>
<accession>A0A1F7VGB3</accession>
<dbReference type="SMART" id="SM00465">
    <property type="entry name" value="GIYc"/>
    <property type="match status" value="1"/>
</dbReference>
<dbReference type="PANTHER" id="PTHR34477:SF1">
    <property type="entry name" value="UPF0213 PROTEIN YHBQ"/>
    <property type="match status" value="1"/>
</dbReference>
<evidence type="ECO:0000313" key="4">
    <source>
        <dbReference type="Proteomes" id="UP000177574"/>
    </source>
</evidence>
<dbReference type="InterPro" id="IPR000305">
    <property type="entry name" value="GIY-YIG_endonuc"/>
</dbReference>
<dbReference type="Pfam" id="PF01541">
    <property type="entry name" value="GIY-YIG"/>
    <property type="match status" value="1"/>
</dbReference>
<gene>
    <name evidence="3" type="ORF">A3I45_03340</name>
</gene>
<feature type="domain" description="GIY-YIG" evidence="2">
    <location>
        <begin position="1"/>
        <end position="76"/>
    </location>
</feature>
<name>A0A1F7VGB3_9BACT</name>